<dbReference type="PANTHER" id="PTHR34793:SF1">
    <property type="entry name" value="PROTEIN THYLAKOID FORMATION 1, CHLOROPLASTIC"/>
    <property type="match status" value="1"/>
</dbReference>
<dbReference type="Proteomes" id="UP000437131">
    <property type="component" value="Unassembled WGS sequence"/>
</dbReference>
<proteinExistence type="inferred from homology"/>
<dbReference type="AlphaFoldDB" id="A0A844GVZ4"/>
<dbReference type="PANTHER" id="PTHR34793">
    <property type="entry name" value="PROTEIN THYLAKOID FORMATION 1, CHLOROPLASTIC"/>
    <property type="match status" value="1"/>
</dbReference>
<name>A0A844GVZ4_9CHRO</name>
<comment type="similarity">
    <text evidence="2">Belongs to the THF1 family.</text>
</comment>
<comment type="function">
    <text evidence="2">May be involved in photosynthetic membrane biogenesis.</text>
</comment>
<sequence>MLTKLLSNILFFVDKNRTVSDTKRSFYQHHQRPINSIYRRVVEELMVEMHLLAVNVDFNPDPIYYLGVYQSFQQFMQGYKPESDKESIFNALCQSIENNPQEYISKSQTLLNFVEGKSAQEILDWLLNPSGEGDLEVVASHWRSNLENPRFKYSRLFAIGFYTLIEKGDGEFIKDESKFTDFIQPLIDKLQLPVEKLKKDLDLYRSNLEKMNQMLSVMADVLEAERKKKQAESK</sequence>
<evidence type="ECO:0000313" key="3">
    <source>
        <dbReference type="EMBL" id="MTF39058.1"/>
    </source>
</evidence>
<dbReference type="HAMAP" id="MF_01843">
    <property type="entry name" value="Thf1"/>
    <property type="match status" value="1"/>
</dbReference>
<evidence type="ECO:0000256" key="1">
    <source>
        <dbReference type="ARBA" id="ARBA00023054"/>
    </source>
</evidence>
<dbReference type="EMBL" id="WMIA01000009">
    <property type="protein sequence ID" value="MTF39058.1"/>
    <property type="molecule type" value="Genomic_DNA"/>
</dbReference>
<dbReference type="NCBIfam" id="TIGR03060">
    <property type="entry name" value="PS_II_psb29"/>
    <property type="match status" value="1"/>
</dbReference>
<comment type="caution">
    <text evidence="3">The sequence shown here is derived from an EMBL/GenBank/DDBJ whole genome shotgun (WGS) entry which is preliminary data.</text>
</comment>
<dbReference type="GO" id="GO:0010207">
    <property type="term" value="P:photosystem II assembly"/>
    <property type="evidence" value="ECO:0007669"/>
    <property type="project" value="InterPro"/>
</dbReference>
<dbReference type="GO" id="GO:0030096">
    <property type="term" value="C:plasma membrane-derived thylakoid photosystem II"/>
    <property type="evidence" value="ECO:0007669"/>
    <property type="project" value="TreeGrafter"/>
</dbReference>
<keyword evidence="1 2" id="KW-0175">Coiled coil</keyword>
<evidence type="ECO:0000256" key="2">
    <source>
        <dbReference type="HAMAP-Rule" id="MF_01843"/>
    </source>
</evidence>
<protein>
    <recommendedName>
        <fullName evidence="2">Protein Thf1</fullName>
    </recommendedName>
</protein>
<dbReference type="Pfam" id="PF11264">
    <property type="entry name" value="ThylakoidFormat"/>
    <property type="match status" value="1"/>
</dbReference>
<gene>
    <name evidence="2" type="primary">thf1</name>
    <name evidence="3" type="ORF">GGC33_08960</name>
</gene>
<evidence type="ECO:0000313" key="4">
    <source>
        <dbReference type="Proteomes" id="UP000437131"/>
    </source>
</evidence>
<organism evidence="3 4">
    <name type="scientific">Cyanobacterium aponinum 0216</name>
    <dbReference type="NCBI Taxonomy" id="2676140"/>
    <lineage>
        <taxon>Bacteria</taxon>
        <taxon>Bacillati</taxon>
        <taxon>Cyanobacteriota</taxon>
        <taxon>Cyanophyceae</taxon>
        <taxon>Oscillatoriophycideae</taxon>
        <taxon>Chroococcales</taxon>
        <taxon>Geminocystaceae</taxon>
        <taxon>Cyanobacterium</taxon>
    </lineage>
</organism>
<reference evidence="3 4" key="1">
    <citation type="submission" date="2019-11" db="EMBL/GenBank/DDBJ databases">
        <title>Isolation of a new High Light Tolerant Cyanobacteria.</title>
        <authorList>
            <person name="Dobson Z."/>
            <person name="Vaughn N."/>
            <person name="Vaughn M."/>
            <person name="Fromme P."/>
            <person name="Mazor Y."/>
        </authorList>
    </citation>
    <scope>NUCLEOTIDE SEQUENCE [LARGE SCALE GENOMIC DNA]</scope>
    <source>
        <strain evidence="3 4">0216</strain>
    </source>
</reference>
<feature type="coiled-coil region" evidence="2">
    <location>
        <begin position="194"/>
        <end position="234"/>
    </location>
</feature>
<dbReference type="InterPro" id="IPR017499">
    <property type="entry name" value="Thf1"/>
</dbReference>
<accession>A0A844GVZ4</accession>